<evidence type="ECO:0000313" key="2">
    <source>
        <dbReference type="Proteomes" id="UP001267638"/>
    </source>
</evidence>
<dbReference type="InterPro" id="IPR012668">
    <property type="entry name" value="CHP02466"/>
</dbReference>
<evidence type="ECO:0000313" key="1">
    <source>
        <dbReference type="EMBL" id="MDR7155068.1"/>
    </source>
</evidence>
<gene>
    <name evidence="1" type="ORF">J2W40_001886</name>
</gene>
<dbReference type="SUPFAM" id="SSF48452">
    <property type="entry name" value="TPR-like"/>
    <property type="match status" value="2"/>
</dbReference>
<proteinExistence type="predicted"/>
<dbReference type="Pfam" id="PF13432">
    <property type="entry name" value="TPR_16"/>
    <property type="match status" value="2"/>
</dbReference>
<organism evidence="1 2">
    <name type="scientific">Sphingobium xenophagum</name>
    <dbReference type="NCBI Taxonomy" id="121428"/>
    <lineage>
        <taxon>Bacteria</taxon>
        <taxon>Pseudomonadati</taxon>
        <taxon>Pseudomonadota</taxon>
        <taxon>Alphaproteobacteria</taxon>
        <taxon>Sphingomonadales</taxon>
        <taxon>Sphingomonadaceae</taxon>
        <taxon>Sphingobium</taxon>
    </lineage>
</organism>
<dbReference type="PANTHER" id="PTHR12558:SF13">
    <property type="entry name" value="CELL DIVISION CYCLE PROTEIN 27 HOMOLOG"/>
    <property type="match status" value="1"/>
</dbReference>
<dbReference type="Pfam" id="PF13759">
    <property type="entry name" value="2OG-FeII_Oxy_5"/>
    <property type="match status" value="1"/>
</dbReference>
<sequence>MTGTLHPEDVKRLQQALEALQSGRAAVAEQMLRAMDVQLRNHPDALYIFASARRAQGDMAGARLAFEVALKGAATHAQLWNAYGNHLHDMKEGGAAITALQRATALQPHYAEGWINLAIVATDQARFAIAENALGQVARIAPQDNRILHVRAMLEQAQGRPDAAAEAYRALLLRTPSDFRTCYNLATALRAADDRAGALEVVERAIGGGLDIAQTLTLRAHILAEQGRVDEAVVQYRAVLRRFPDHIDAQDTLARLLPQIGRGSETFDSLDQAIEQRPQHLPLLMAAIRIAIDIQDHERALAFIDRAQPLLSDPNQLGVARIRALGLAGRQKEAIDVGQRLAVVDPVRVGLQANLAQLLLAQGDPKQALGHALLATQHAPLDQTGWALLTIIWRLLGDEREHWLADYDHYIWERDIGTPDGWSDQSTFLADLRESLERLHVTTVHPADQTLRGGTQTRGDLFDRRSCPVIMALKQQLRRCVQSVLAELPVEAGHPFLSRRTDDIRFSGSWSVRLRESGHHVQHIHSQGWISSAFYVAVPDILPTDQHPNAGAILFGVPDEALNLDALSPRRVIQPQVGRLVLFPSYLWHGTAPFSGSQSRITVAFDALPA</sequence>
<comment type="caution">
    <text evidence="1">The sequence shown here is derived from an EMBL/GenBank/DDBJ whole genome shotgun (WGS) entry which is preliminary data.</text>
</comment>
<dbReference type="InterPro" id="IPR011990">
    <property type="entry name" value="TPR-like_helical_dom_sf"/>
</dbReference>
<dbReference type="InterPro" id="IPR019734">
    <property type="entry name" value="TPR_rpt"/>
</dbReference>
<accession>A0ABU1X0H0</accession>
<reference evidence="1 2" key="1">
    <citation type="submission" date="2023-07" db="EMBL/GenBank/DDBJ databases">
        <title>Sorghum-associated microbial communities from plants grown in Nebraska, USA.</title>
        <authorList>
            <person name="Schachtman D."/>
        </authorList>
    </citation>
    <scope>NUCLEOTIDE SEQUENCE [LARGE SCALE GENOMIC DNA]</scope>
    <source>
        <strain evidence="1 2">4256</strain>
    </source>
</reference>
<dbReference type="Gene3D" id="1.25.40.10">
    <property type="entry name" value="Tetratricopeptide repeat domain"/>
    <property type="match status" value="3"/>
</dbReference>
<protein>
    <submittedName>
        <fullName evidence="1">Uncharacterized protein (TIGR02466 family)</fullName>
    </submittedName>
</protein>
<dbReference type="EMBL" id="JAVDWV010000007">
    <property type="protein sequence ID" value="MDR7155068.1"/>
    <property type="molecule type" value="Genomic_DNA"/>
</dbReference>
<name>A0ABU1X0H0_SPHXE</name>
<dbReference type="Gene3D" id="2.60.120.620">
    <property type="entry name" value="q2cbj1_9rhob like domain"/>
    <property type="match status" value="1"/>
</dbReference>
<keyword evidence="2" id="KW-1185">Reference proteome</keyword>
<dbReference type="Pfam" id="PF13181">
    <property type="entry name" value="TPR_8"/>
    <property type="match status" value="1"/>
</dbReference>
<dbReference type="PANTHER" id="PTHR12558">
    <property type="entry name" value="CELL DIVISION CYCLE 16,23,27"/>
    <property type="match status" value="1"/>
</dbReference>
<dbReference type="Proteomes" id="UP001267638">
    <property type="component" value="Unassembled WGS sequence"/>
</dbReference>
<dbReference type="SMART" id="SM00028">
    <property type="entry name" value="TPR"/>
    <property type="match status" value="6"/>
</dbReference>